<sequence>MLNKNNAERVFLEIGFRSPEREGSLRSIELLGLPGQKLKNNECVVSEKVQQFFDDLIVRKIFRQSRRIPDCNFEYIKIWLYDTEIGDAERGYAVPKIDKGDLKISSNVLSSKLERIYVLDNELTGREYDRWKEMAEKLFSPLFRDFIAPPELPDILADNPFAKFV</sequence>
<dbReference type="RefSeq" id="WP_226582147.1">
    <property type="nucleotide sequence ID" value="NZ_BLAY01000046.1"/>
</dbReference>
<keyword evidence="2" id="KW-1185">Reference proteome</keyword>
<protein>
    <submittedName>
        <fullName evidence="1">Uncharacterized protein</fullName>
    </submittedName>
</protein>
<reference evidence="1" key="1">
    <citation type="submission" date="2019-10" db="EMBL/GenBank/DDBJ databases">
        <title>Draft genome sequece of Microseira wollei NIES-4236.</title>
        <authorList>
            <person name="Yamaguchi H."/>
            <person name="Suzuki S."/>
            <person name="Kawachi M."/>
        </authorList>
    </citation>
    <scope>NUCLEOTIDE SEQUENCE</scope>
    <source>
        <strain evidence="1">NIES-4236</strain>
    </source>
</reference>
<comment type="caution">
    <text evidence="1">The sequence shown here is derived from an EMBL/GenBank/DDBJ whole genome shotgun (WGS) entry which is preliminary data.</text>
</comment>
<dbReference type="EMBL" id="BLAY01000046">
    <property type="protein sequence ID" value="GET38493.1"/>
    <property type="molecule type" value="Genomic_DNA"/>
</dbReference>
<accession>A0AAV3X8J6</accession>
<organism evidence="1 2">
    <name type="scientific">Microseira wollei NIES-4236</name>
    <dbReference type="NCBI Taxonomy" id="2530354"/>
    <lineage>
        <taxon>Bacteria</taxon>
        <taxon>Bacillati</taxon>
        <taxon>Cyanobacteriota</taxon>
        <taxon>Cyanophyceae</taxon>
        <taxon>Oscillatoriophycideae</taxon>
        <taxon>Aerosakkonematales</taxon>
        <taxon>Aerosakkonemataceae</taxon>
        <taxon>Microseira</taxon>
    </lineage>
</organism>
<dbReference type="AlphaFoldDB" id="A0AAV3X8J6"/>
<evidence type="ECO:0000313" key="2">
    <source>
        <dbReference type="Proteomes" id="UP001050975"/>
    </source>
</evidence>
<gene>
    <name evidence="1" type="ORF">MiSe_32510</name>
</gene>
<dbReference type="Proteomes" id="UP001050975">
    <property type="component" value="Unassembled WGS sequence"/>
</dbReference>
<proteinExistence type="predicted"/>
<name>A0AAV3X8J6_9CYAN</name>
<evidence type="ECO:0000313" key="1">
    <source>
        <dbReference type="EMBL" id="GET38493.1"/>
    </source>
</evidence>